<evidence type="ECO:0000256" key="2">
    <source>
        <dbReference type="ARBA" id="ARBA00022475"/>
    </source>
</evidence>
<dbReference type="KEGG" id="rme:Rmet_6285"/>
<evidence type="ECO:0000256" key="5">
    <source>
        <dbReference type="ARBA" id="ARBA00023136"/>
    </source>
</evidence>
<keyword evidence="9" id="KW-1185">Reference proteome</keyword>
<proteinExistence type="predicted"/>
<keyword evidence="5 6" id="KW-0472">Membrane</keyword>
<keyword evidence="2" id="KW-1003">Cell membrane</keyword>
<gene>
    <name evidence="8" type="ordered locus">Rmet_6285</name>
</gene>
<evidence type="ECO:0000256" key="3">
    <source>
        <dbReference type="ARBA" id="ARBA00022692"/>
    </source>
</evidence>
<reference evidence="9" key="1">
    <citation type="journal article" date="2010" name="PLoS ONE">
        <title>The complete genome sequence of Cupriavidus metallidurans strain CH34, a master survivalist in harsh and anthropogenic environments.</title>
        <authorList>
            <person name="Janssen P.J."/>
            <person name="Van Houdt R."/>
            <person name="Moors H."/>
            <person name="Monsieurs P."/>
            <person name="Morin N."/>
            <person name="Michaux A."/>
            <person name="Benotmane M.A."/>
            <person name="Leys N."/>
            <person name="Vallaeys T."/>
            <person name="Lapidus A."/>
            <person name="Monchy S."/>
            <person name="Medigue C."/>
            <person name="Taghavi S."/>
            <person name="McCorkle S."/>
            <person name="Dunn J."/>
            <person name="van der Lelie D."/>
            <person name="Mergeay M."/>
        </authorList>
    </citation>
    <scope>NUCLEOTIDE SEQUENCE [LARGE SCALE GENOMIC DNA]</scope>
    <source>
        <strain evidence="9">ATCC 43123 / DSM 2839 / NBRC 102507 / CH34</strain>
    </source>
</reference>
<sequence>MKDWITIGFNFFLPAYLAFRWSGKEKRSKWAWTVACFVFSWFGLIAFALTRRGLPTVEEYARTNPGNAAGGMSCNRCGSRSIRVWREQAFIKVRQYHICNHCGTTLYRSR</sequence>
<accession>Q1L9N2</accession>
<keyword evidence="4 6" id="KW-1133">Transmembrane helix</keyword>
<organism evidence="8 9">
    <name type="scientific">Cupriavidus metallidurans (strain ATCC 43123 / DSM 2839 / NBRC 102507 / CH34)</name>
    <name type="common">Ralstonia metallidurans</name>
    <dbReference type="NCBI Taxonomy" id="266264"/>
    <lineage>
        <taxon>Bacteria</taxon>
        <taxon>Pseudomonadati</taxon>
        <taxon>Pseudomonadota</taxon>
        <taxon>Betaproteobacteria</taxon>
        <taxon>Burkholderiales</taxon>
        <taxon>Burkholderiaceae</taxon>
        <taxon>Cupriavidus</taxon>
    </lineage>
</organism>
<dbReference type="Proteomes" id="UP000002429">
    <property type="component" value="Plasmid pMOL28"/>
</dbReference>
<evidence type="ECO:0000313" key="8">
    <source>
        <dbReference type="EMBL" id="ABF13144.1"/>
    </source>
</evidence>
<dbReference type="Pfam" id="PF13396">
    <property type="entry name" value="PLDc_N"/>
    <property type="match status" value="1"/>
</dbReference>
<feature type="transmembrane region" description="Helical" evidence="6">
    <location>
        <begin position="30"/>
        <end position="49"/>
    </location>
</feature>
<geneLocation type="plasmid" evidence="8 9">
    <name>pMOL28</name>
</geneLocation>
<evidence type="ECO:0000259" key="7">
    <source>
        <dbReference type="Pfam" id="PF13396"/>
    </source>
</evidence>
<dbReference type="RefSeq" id="WP_011514909.1">
    <property type="nucleotide sequence ID" value="NC_006525.1"/>
</dbReference>
<dbReference type="AlphaFoldDB" id="Q1L9N2"/>
<evidence type="ECO:0000313" key="9">
    <source>
        <dbReference type="Proteomes" id="UP000002429"/>
    </source>
</evidence>
<dbReference type="EMBL" id="CP000355">
    <property type="protein sequence ID" value="ABF13144.1"/>
    <property type="molecule type" value="Genomic_DNA"/>
</dbReference>
<feature type="domain" description="Cardiolipin synthase N-terminal" evidence="7">
    <location>
        <begin position="16"/>
        <end position="52"/>
    </location>
</feature>
<keyword evidence="8" id="KW-0614">Plasmid</keyword>
<evidence type="ECO:0000256" key="6">
    <source>
        <dbReference type="SAM" id="Phobius"/>
    </source>
</evidence>
<evidence type="ECO:0000256" key="1">
    <source>
        <dbReference type="ARBA" id="ARBA00004651"/>
    </source>
</evidence>
<comment type="subcellular location">
    <subcellularLocation>
        <location evidence="1">Cell membrane</location>
        <topology evidence="1">Multi-pass membrane protein</topology>
    </subcellularLocation>
</comment>
<dbReference type="InterPro" id="IPR027379">
    <property type="entry name" value="CLS_N"/>
</dbReference>
<protein>
    <recommendedName>
        <fullName evidence="7">Cardiolipin synthase N-terminal domain-containing protein</fullName>
    </recommendedName>
</protein>
<keyword evidence="3 6" id="KW-0812">Transmembrane</keyword>
<evidence type="ECO:0000256" key="4">
    <source>
        <dbReference type="ARBA" id="ARBA00022989"/>
    </source>
</evidence>
<dbReference type="GO" id="GO:0005886">
    <property type="term" value="C:plasma membrane"/>
    <property type="evidence" value="ECO:0007669"/>
    <property type="project" value="UniProtKB-SubCell"/>
</dbReference>
<name>Q1L9N2_CUPMC</name>
<dbReference type="HOGENOM" id="CLU_2168944_0_0_4"/>